<gene>
    <name evidence="2" type="ORF">S03H2_15961</name>
</gene>
<proteinExistence type="predicted"/>
<comment type="caution">
    <text evidence="2">The sequence shown here is derived from an EMBL/GenBank/DDBJ whole genome shotgun (WGS) entry which is preliminary data.</text>
</comment>
<evidence type="ECO:0000256" key="1">
    <source>
        <dbReference type="SAM" id="MobiDB-lite"/>
    </source>
</evidence>
<dbReference type="AlphaFoldDB" id="X1GVW1"/>
<protein>
    <submittedName>
        <fullName evidence="2">Uncharacterized protein</fullName>
    </submittedName>
</protein>
<dbReference type="EMBL" id="BARU01008128">
    <property type="protein sequence ID" value="GAH37148.1"/>
    <property type="molecule type" value="Genomic_DNA"/>
</dbReference>
<feature type="non-terminal residue" evidence="2">
    <location>
        <position position="66"/>
    </location>
</feature>
<name>X1GVW1_9ZZZZ</name>
<sequence>MRENRRRGPRSRICCLVLAAWVAAVAAAPEKKDAPKKTKATTKPATQHVRREYGKRVLFIGNSYTG</sequence>
<reference evidence="2" key="1">
    <citation type="journal article" date="2014" name="Front. Microbiol.">
        <title>High frequency of phylogenetically diverse reductive dehalogenase-homologous genes in deep subseafloor sedimentary metagenomes.</title>
        <authorList>
            <person name="Kawai M."/>
            <person name="Futagami T."/>
            <person name="Toyoda A."/>
            <person name="Takaki Y."/>
            <person name="Nishi S."/>
            <person name="Hori S."/>
            <person name="Arai W."/>
            <person name="Tsubouchi T."/>
            <person name="Morono Y."/>
            <person name="Uchiyama I."/>
            <person name="Ito T."/>
            <person name="Fujiyama A."/>
            <person name="Inagaki F."/>
            <person name="Takami H."/>
        </authorList>
    </citation>
    <scope>NUCLEOTIDE SEQUENCE</scope>
    <source>
        <strain evidence="2">Expedition CK06-06</strain>
    </source>
</reference>
<organism evidence="2">
    <name type="scientific">marine sediment metagenome</name>
    <dbReference type="NCBI Taxonomy" id="412755"/>
    <lineage>
        <taxon>unclassified sequences</taxon>
        <taxon>metagenomes</taxon>
        <taxon>ecological metagenomes</taxon>
    </lineage>
</organism>
<evidence type="ECO:0000313" key="2">
    <source>
        <dbReference type="EMBL" id="GAH37148.1"/>
    </source>
</evidence>
<accession>X1GVW1</accession>
<feature type="region of interest" description="Disordered" evidence="1">
    <location>
        <begin position="29"/>
        <end position="48"/>
    </location>
</feature>